<dbReference type="EMBL" id="BGZK01000141">
    <property type="protein sequence ID" value="GBP22547.1"/>
    <property type="molecule type" value="Genomic_DNA"/>
</dbReference>
<accession>A0A4C1U8V5</accession>
<comment type="caution">
    <text evidence="2">The sequence shown here is derived from an EMBL/GenBank/DDBJ whole genome shotgun (WGS) entry which is preliminary data.</text>
</comment>
<evidence type="ECO:0000313" key="2">
    <source>
        <dbReference type="EMBL" id="GBP22547.1"/>
    </source>
</evidence>
<reference evidence="2 3" key="1">
    <citation type="journal article" date="2019" name="Commun. Biol.">
        <title>The bagworm genome reveals a unique fibroin gene that provides high tensile strength.</title>
        <authorList>
            <person name="Kono N."/>
            <person name="Nakamura H."/>
            <person name="Ohtoshi R."/>
            <person name="Tomita M."/>
            <person name="Numata K."/>
            <person name="Arakawa K."/>
        </authorList>
    </citation>
    <scope>NUCLEOTIDE SEQUENCE [LARGE SCALE GENOMIC DNA]</scope>
</reference>
<dbReference type="OrthoDB" id="5239715at2759"/>
<sequence>MRRRSNESISQPTTWASAHRKRTLVPRPRPMTTGRRSAGPRYAIDANKRLRLYIAFAYVYNVDASIAQEYPMPNFKHPKTTSLQEKIDGCQRGKIDTQRSYHVEIYSLYLPFEEIGITFDSSSSSSSSSSLILQPVAMTERDKSRYTEGSVNIGGSVGIRIRFTDGKRSIAHAPAAIASLTLGPVPPGLAAGRYPPGPVILSPTQKAYMHNNNKSTVNRMYRITLLWLRVEVIPRALEPGQRPERRHPAPCGYTWTLLGRGERVQRAAGKRTEAEMLTGMRLRCQILVRR</sequence>
<proteinExistence type="predicted"/>
<gene>
    <name evidence="2" type="ORF">EVAR_84785_1</name>
</gene>
<keyword evidence="3" id="KW-1185">Reference proteome</keyword>
<dbReference type="Proteomes" id="UP000299102">
    <property type="component" value="Unassembled WGS sequence"/>
</dbReference>
<evidence type="ECO:0000256" key="1">
    <source>
        <dbReference type="SAM" id="MobiDB-lite"/>
    </source>
</evidence>
<evidence type="ECO:0000313" key="3">
    <source>
        <dbReference type="Proteomes" id="UP000299102"/>
    </source>
</evidence>
<dbReference type="AlphaFoldDB" id="A0A4C1U8V5"/>
<organism evidence="2 3">
    <name type="scientific">Eumeta variegata</name>
    <name type="common">Bagworm moth</name>
    <name type="synonym">Eumeta japonica</name>
    <dbReference type="NCBI Taxonomy" id="151549"/>
    <lineage>
        <taxon>Eukaryota</taxon>
        <taxon>Metazoa</taxon>
        <taxon>Ecdysozoa</taxon>
        <taxon>Arthropoda</taxon>
        <taxon>Hexapoda</taxon>
        <taxon>Insecta</taxon>
        <taxon>Pterygota</taxon>
        <taxon>Neoptera</taxon>
        <taxon>Endopterygota</taxon>
        <taxon>Lepidoptera</taxon>
        <taxon>Glossata</taxon>
        <taxon>Ditrysia</taxon>
        <taxon>Tineoidea</taxon>
        <taxon>Psychidae</taxon>
        <taxon>Oiketicinae</taxon>
        <taxon>Eumeta</taxon>
    </lineage>
</organism>
<feature type="region of interest" description="Disordered" evidence="1">
    <location>
        <begin position="1"/>
        <end position="40"/>
    </location>
</feature>
<protein>
    <submittedName>
        <fullName evidence="2">Uncharacterized protein</fullName>
    </submittedName>
</protein>
<feature type="compositionally biased region" description="Polar residues" evidence="1">
    <location>
        <begin position="7"/>
        <end position="16"/>
    </location>
</feature>
<name>A0A4C1U8V5_EUMVA</name>